<dbReference type="GO" id="GO:0003677">
    <property type="term" value="F:DNA binding"/>
    <property type="evidence" value="ECO:0007669"/>
    <property type="project" value="UniProtKB-UniRule"/>
</dbReference>
<dbReference type="OrthoDB" id="6247875at2759"/>
<evidence type="ECO:0000313" key="5">
    <source>
        <dbReference type="Proteomes" id="UP000789706"/>
    </source>
</evidence>
<proteinExistence type="predicted"/>
<feature type="domain" description="HMG box" evidence="3">
    <location>
        <begin position="55"/>
        <end position="123"/>
    </location>
</feature>
<feature type="compositionally biased region" description="Polar residues" evidence="2">
    <location>
        <begin position="248"/>
        <end position="261"/>
    </location>
</feature>
<dbReference type="PROSITE" id="PS50118">
    <property type="entry name" value="HMG_BOX_2"/>
    <property type="match status" value="1"/>
</dbReference>
<keyword evidence="1" id="KW-0539">Nucleus</keyword>
<reference evidence="4" key="1">
    <citation type="submission" date="2021-06" db="EMBL/GenBank/DDBJ databases">
        <authorList>
            <person name="Kallberg Y."/>
            <person name="Tangrot J."/>
            <person name="Rosling A."/>
        </authorList>
    </citation>
    <scope>NUCLEOTIDE SEQUENCE</scope>
    <source>
        <strain evidence="4">AZ414A</strain>
    </source>
</reference>
<organism evidence="4 5">
    <name type="scientific">Diversispora eburnea</name>
    <dbReference type="NCBI Taxonomy" id="1213867"/>
    <lineage>
        <taxon>Eukaryota</taxon>
        <taxon>Fungi</taxon>
        <taxon>Fungi incertae sedis</taxon>
        <taxon>Mucoromycota</taxon>
        <taxon>Glomeromycotina</taxon>
        <taxon>Glomeromycetes</taxon>
        <taxon>Diversisporales</taxon>
        <taxon>Diversisporaceae</taxon>
        <taxon>Diversispora</taxon>
    </lineage>
</organism>
<dbReference type="EMBL" id="CAJVPK010001006">
    <property type="protein sequence ID" value="CAG8564835.1"/>
    <property type="molecule type" value="Genomic_DNA"/>
</dbReference>
<feature type="compositionally biased region" description="Polar residues" evidence="2">
    <location>
        <begin position="169"/>
        <end position="190"/>
    </location>
</feature>
<keyword evidence="1" id="KW-0238">DNA-binding</keyword>
<gene>
    <name evidence="4" type="ORF">DEBURN_LOCUS7773</name>
</gene>
<name>A0A9N9BE63_9GLOM</name>
<dbReference type="Proteomes" id="UP000789706">
    <property type="component" value="Unassembled WGS sequence"/>
</dbReference>
<dbReference type="InterPro" id="IPR009071">
    <property type="entry name" value="HMG_box_dom"/>
</dbReference>
<dbReference type="Gene3D" id="1.10.30.10">
    <property type="entry name" value="High mobility group box domain"/>
    <property type="match status" value="1"/>
</dbReference>
<feature type="region of interest" description="Disordered" evidence="2">
    <location>
        <begin position="248"/>
        <end position="270"/>
    </location>
</feature>
<dbReference type="InterPro" id="IPR036910">
    <property type="entry name" value="HMG_box_dom_sf"/>
</dbReference>
<dbReference type="SUPFAM" id="SSF47095">
    <property type="entry name" value="HMG-box"/>
    <property type="match status" value="1"/>
</dbReference>
<dbReference type="GO" id="GO:0005634">
    <property type="term" value="C:nucleus"/>
    <property type="evidence" value="ECO:0007669"/>
    <property type="project" value="UniProtKB-UniRule"/>
</dbReference>
<keyword evidence="5" id="KW-1185">Reference proteome</keyword>
<dbReference type="Pfam" id="PF00505">
    <property type="entry name" value="HMG_box"/>
    <property type="match status" value="1"/>
</dbReference>
<protein>
    <submittedName>
        <fullName evidence="4">2973_t:CDS:1</fullName>
    </submittedName>
</protein>
<sequence length="366" mass="42526">METKSLTTSTKTNTKKRELRKEIPKELDINDVYNPRYDVTQLMSTRKKLFASKKPPRPPNSYFLIKNCYMLELRRIGLRFTMPELCIQSKKLWKEAPKEVKNRYEEMQSKAQSIHNELYPGYKFRPRKKQTFKMHTFPHENSANVTTFSSTNYLNRQLDNYSEPEVRSLASSNSSDSPKTNHSLAESEISTPTHPEFFKYSPTLSNLKMHTFLHENSAHTFPHENSANVTTFSSTNYLNNYSESEVRSLASSNSSDSPKTNHSLDESEISTPTHPYSFEYSLPLSNQFDKFCFDNKQTTGSLPNEEFNESLENFDIQNLQHTQCSISHIYNQNENLNVPIVIDATFFDLEQHINFGYIGYDPFALY</sequence>
<accession>A0A9N9BE63</accession>
<evidence type="ECO:0000313" key="4">
    <source>
        <dbReference type="EMBL" id="CAG8564835.1"/>
    </source>
</evidence>
<evidence type="ECO:0000256" key="2">
    <source>
        <dbReference type="SAM" id="MobiDB-lite"/>
    </source>
</evidence>
<evidence type="ECO:0000256" key="1">
    <source>
        <dbReference type="PROSITE-ProRule" id="PRU00267"/>
    </source>
</evidence>
<feature type="region of interest" description="Disordered" evidence="2">
    <location>
        <begin position="163"/>
        <end position="190"/>
    </location>
</feature>
<dbReference type="AlphaFoldDB" id="A0A9N9BE63"/>
<comment type="caution">
    <text evidence="4">The sequence shown here is derived from an EMBL/GenBank/DDBJ whole genome shotgun (WGS) entry which is preliminary data.</text>
</comment>
<feature type="DNA-binding region" description="HMG box" evidence="1">
    <location>
        <begin position="55"/>
        <end position="123"/>
    </location>
</feature>
<evidence type="ECO:0000259" key="3">
    <source>
        <dbReference type="PROSITE" id="PS50118"/>
    </source>
</evidence>